<dbReference type="Proteomes" id="UP001243375">
    <property type="component" value="Unassembled WGS sequence"/>
</dbReference>
<name>A0ACC2WL96_9TREE</name>
<dbReference type="EMBL" id="JASBWU010000025">
    <property type="protein sequence ID" value="KAJ9112508.1"/>
    <property type="molecule type" value="Genomic_DNA"/>
</dbReference>
<evidence type="ECO:0000313" key="1">
    <source>
        <dbReference type="EMBL" id="KAJ9112508.1"/>
    </source>
</evidence>
<protein>
    <submittedName>
        <fullName evidence="1">Uncharacterized protein</fullName>
    </submittedName>
</protein>
<keyword evidence="2" id="KW-1185">Reference proteome</keyword>
<evidence type="ECO:0000313" key="2">
    <source>
        <dbReference type="Proteomes" id="UP001243375"/>
    </source>
</evidence>
<sequence>MSRHLIAELSISAVSHPGKPKTSRERHQLGTAADSPPIHPPTTISTAPNTLEQYIDKTVNAIIIWRTRHNWGSVRA</sequence>
<gene>
    <name evidence="1" type="ORF">QFC22_006257</name>
</gene>
<comment type="caution">
    <text evidence="1">The sequence shown here is derived from an EMBL/GenBank/DDBJ whole genome shotgun (WGS) entry which is preliminary data.</text>
</comment>
<accession>A0ACC2WL96</accession>
<organism evidence="1 2">
    <name type="scientific">Naganishia vaughanmartiniae</name>
    <dbReference type="NCBI Taxonomy" id="1424756"/>
    <lineage>
        <taxon>Eukaryota</taxon>
        <taxon>Fungi</taxon>
        <taxon>Dikarya</taxon>
        <taxon>Basidiomycota</taxon>
        <taxon>Agaricomycotina</taxon>
        <taxon>Tremellomycetes</taxon>
        <taxon>Filobasidiales</taxon>
        <taxon>Filobasidiaceae</taxon>
        <taxon>Naganishia</taxon>
    </lineage>
</organism>
<reference evidence="1" key="1">
    <citation type="submission" date="2023-04" db="EMBL/GenBank/DDBJ databases">
        <title>Draft Genome sequencing of Naganishia species isolated from polar environments using Oxford Nanopore Technology.</title>
        <authorList>
            <person name="Leo P."/>
            <person name="Venkateswaran K."/>
        </authorList>
    </citation>
    <scope>NUCLEOTIDE SEQUENCE</scope>
    <source>
        <strain evidence="1">MNA-CCFEE 5425</strain>
    </source>
</reference>
<proteinExistence type="predicted"/>